<dbReference type="InterPro" id="IPR002347">
    <property type="entry name" value="SDR_fam"/>
</dbReference>
<evidence type="ECO:0000256" key="1">
    <source>
        <dbReference type="ARBA" id="ARBA00006484"/>
    </source>
</evidence>
<dbReference type="Pfam" id="PF00106">
    <property type="entry name" value="adh_short"/>
    <property type="match status" value="1"/>
</dbReference>
<protein>
    <recommendedName>
        <fullName evidence="6">NAD(P)-binding protein</fullName>
    </recommendedName>
</protein>
<evidence type="ECO:0000313" key="4">
    <source>
        <dbReference type="EMBL" id="KAL2843950.1"/>
    </source>
</evidence>
<dbReference type="SUPFAM" id="SSF51735">
    <property type="entry name" value="NAD(P)-binding Rossmann-fold domains"/>
    <property type="match status" value="1"/>
</dbReference>
<dbReference type="Proteomes" id="UP001610446">
    <property type="component" value="Unassembled WGS sequence"/>
</dbReference>
<dbReference type="EMBL" id="JBFXLU010000085">
    <property type="protein sequence ID" value="KAL2843950.1"/>
    <property type="molecule type" value="Genomic_DNA"/>
</dbReference>
<dbReference type="Gene3D" id="3.40.50.720">
    <property type="entry name" value="NAD(P)-binding Rossmann-like Domain"/>
    <property type="match status" value="1"/>
</dbReference>
<keyword evidence="3" id="KW-0560">Oxidoreductase</keyword>
<keyword evidence="5" id="KW-1185">Reference proteome</keyword>
<comment type="similarity">
    <text evidence="1">Belongs to the short-chain dehydrogenases/reductases (SDR) family.</text>
</comment>
<keyword evidence="2" id="KW-0521">NADP</keyword>
<name>A0ABR4JV78_9EURO</name>
<evidence type="ECO:0000313" key="5">
    <source>
        <dbReference type="Proteomes" id="UP001610446"/>
    </source>
</evidence>
<dbReference type="InterPro" id="IPR036291">
    <property type="entry name" value="NAD(P)-bd_dom_sf"/>
</dbReference>
<comment type="caution">
    <text evidence="4">The sequence shown here is derived from an EMBL/GenBank/DDBJ whole genome shotgun (WGS) entry which is preliminary data.</text>
</comment>
<gene>
    <name evidence="4" type="ORF">BJY01DRAFT_215333</name>
</gene>
<reference evidence="4 5" key="1">
    <citation type="submission" date="2024-07" db="EMBL/GenBank/DDBJ databases">
        <title>Section-level genome sequencing and comparative genomics of Aspergillus sections Usti and Cavernicolus.</title>
        <authorList>
            <consortium name="Lawrence Berkeley National Laboratory"/>
            <person name="Nybo J.L."/>
            <person name="Vesth T.C."/>
            <person name="Theobald S."/>
            <person name="Frisvad J.C."/>
            <person name="Larsen T.O."/>
            <person name="Kjaerboelling I."/>
            <person name="Rothschild-Mancinelli K."/>
            <person name="Lyhne E.K."/>
            <person name="Kogle M.E."/>
            <person name="Barry K."/>
            <person name="Clum A."/>
            <person name="Na H."/>
            <person name="Ledsgaard L."/>
            <person name="Lin J."/>
            <person name="Lipzen A."/>
            <person name="Kuo A."/>
            <person name="Riley R."/>
            <person name="Mondo S."/>
            <person name="Labutti K."/>
            <person name="Haridas S."/>
            <person name="Pangalinan J."/>
            <person name="Salamov A.A."/>
            <person name="Simmons B.A."/>
            <person name="Magnuson J.K."/>
            <person name="Chen J."/>
            <person name="Drula E."/>
            <person name="Henrissat B."/>
            <person name="Wiebenga A."/>
            <person name="Lubbers R.J."/>
            <person name="Gomes A.C."/>
            <person name="Makela M.R."/>
            <person name="Stajich J."/>
            <person name="Grigoriev I.V."/>
            <person name="Mortensen U.H."/>
            <person name="De Vries R.P."/>
            <person name="Baker S.E."/>
            <person name="Andersen M.R."/>
        </authorList>
    </citation>
    <scope>NUCLEOTIDE SEQUENCE [LARGE SCALE GENOMIC DNA]</scope>
    <source>
        <strain evidence="4 5">CBS 123904</strain>
    </source>
</reference>
<evidence type="ECO:0008006" key="6">
    <source>
        <dbReference type="Google" id="ProtNLM"/>
    </source>
</evidence>
<dbReference type="PANTHER" id="PTHR24320:SF236">
    <property type="entry name" value="SHORT-CHAIN DEHYDROGENASE-RELATED"/>
    <property type="match status" value="1"/>
</dbReference>
<evidence type="ECO:0000256" key="2">
    <source>
        <dbReference type="ARBA" id="ARBA00022857"/>
    </source>
</evidence>
<dbReference type="PANTHER" id="PTHR24320">
    <property type="entry name" value="RETINOL DEHYDROGENASE"/>
    <property type="match status" value="1"/>
</dbReference>
<accession>A0ABR4JV78</accession>
<evidence type="ECO:0000256" key="3">
    <source>
        <dbReference type="ARBA" id="ARBA00023002"/>
    </source>
</evidence>
<sequence length="327" mass="35727">MGNLISQTFFISAPSITEKNCPDQTGKVHIVTGGYTGVGQELVKILYQHNATIYIFGRNEHKASNCIDHVQAAHPNSKGRLEFIFVDFSDLQTIKPAAKSFLGKEKYLHVLTLNAGVMTPPKDIKTAQGFDMQMGTNCLGPHLLYLLLRSILLSTAEREPNASVRVTWAGSIAIDAISPNPGGVVFLEGTDTPRADLDPEVMYGQSKAGNLMLANVHGRRDVSRNVLHVCWNPGNLQTELIRHVSSFQSLVLKLIMNPPIFGAYTELFAAVSKDLLPQHAGAYIAPWGRIGKVRNDIRSACLPVNEGGNGMADRFVGWCEKETAGFL</sequence>
<organism evidence="4 5">
    <name type="scientific">Aspergillus pseudoustus</name>
    <dbReference type="NCBI Taxonomy" id="1810923"/>
    <lineage>
        <taxon>Eukaryota</taxon>
        <taxon>Fungi</taxon>
        <taxon>Dikarya</taxon>
        <taxon>Ascomycota</taxon>
        <taxon>Pezizomycotina</taxon>
        <taxon>Eurotiomycetes</taxon>
        <taxon>Eurotiomycetidae</taxon>
        <taxon>Eurotiales</taxon>
        <taxon>Aspergillaceae</taxon>
        <taxon>Aspergillus</taxon>
        <taxon>Aspergillus subgen. Nidulantes</taxon>
    </lineage>
</organism>
<proteinExistence type="inferred from homology"/>